<evidence type="ECO:0000256" key="1">
    <source>
        <dbReference type="ARBA" id="ARBA00093462"/>
    </source>
</evidence>
<dbReference type="SUPFAM" id="SSF158499">
    <property type="entry name" value="DnaD domain-like"/>
    <property type="match status" value="1"/>
</dbReference>
<dbReference type="EMBL" id="PGWX01000182">
    <property type="protein sequence ID" value="PPJ76755.1"/>
    <property type="molecule type" value="Genomic_DNA"/>
</dbReference>
<evidence type="ECO:0000313" key="6">
    <source>
        <dbReference type="Proteomes" id="UP000238153"/>
    </source>
</evidence>
<organism evidence="5 6">
    <name type="scientific">Staphylococcus haemolyticus</name>
    <dbReference type="NCBI Taxonomy" id="1283"/>
    <lineage>
        <taxon>Bacteria</taxon>
        <taxon>Bacillati</taxon>
        <taxon>Bacillota</taxon>
        <taxon>Bacilli</taxon>
        <taxon>Bacillales</taxon>
        <taxon>Staphylococcaceae</taxon>
        <taxon>Staphylococcus</taxon>
    </lineage>
</organism>
<dbReference type="OMA" id="GKTNWNY"/>
<dbReference type="NCBIfam" id="TIGR01446">
    <property type="entry name" value="DnaD_dom"/>
    <property type="match status" value="1"/>
</dbReference>
<dbReference type="KEGG" id="shh:ShL2_01342"/>
<dbReference type="InterPro" id="IPR053162">
    <property type="entry name" value="DnaD"/>
</dbReference>
<evidence type="ECO:0000259" key="2">
    <source>
        <dbReference type="Pfam" id="PF07261"/>
    </source>
</evidence>
<dbReference type="PANTHER" id="PTHR37293:SF6">
    <property type="entry name" value="DNA REPLICATION PROTEIN DNAD"/>
    <property type="match status" value="1"/>
</dbReference>
<comment type="caution">
    <text evidence="5">The sequence shown here is derived from an EMBL/GenBank/DDBJ whole genome shotgun (WGS) entry which is preliminary data.</text>
</comment>
<sequence>MNKIQLKTRPVVVRRELFDHYSELGLTEKDLIVLIKLIYASETSNKQPSIDELKLGSDMEPREITSIIQHLIQRDLLQLHVKKDEEGKFTEYMNLDGFYEKLSNILSQDHSKQLTNQAQQNFKDLFQYIESLFARPISPYEIETLNQWIDVDKHDFTLIRAALDEAYSHDKLSFKYVDRILLNWKKNNVTTTEESKKIREQFNKPSMTHTVNHIPKFDWLNGEKLDDK</sequence>
<dbReference type="Gene3D" id="1.10.10.10">
    <property type="entry name" value="Winged helix-like DNA-binding domain superfamily/Winged helix DNA-binding domain"/>
    <property type="match status" value="1"/>
</dbReference>
<feature type="domain" description="DnaD N-terminal" evidence="3">
    <location>
        <begin position="16"/>
        <end position="112"/>
    </location>
</feature>
<dbReference type="InterPro" id="IPR053843">
    <property type="entry name" value="DnaD_N"/>
</dbReference>
<reference evidence="5 6" key="1">
    <citation type="submission" date="2017-11" db="EMBL/GenBank/DDBJ databases">
        <authorList>
            <person name="Founou R.C."/>
            <person name="Founou L."/>
            <person name="Allam M."/>
            <person name="Ismail A."/>
            <person name="Essack S.Y."/>
        </authorList>
    </citation>
    <scope>NUCLEOTIDE SEQUENCE [LARGE SCALE GENOMIC DNA]</scope>
    <source>
        <strain evidence="5 6">G811N2B1</strain>
    </source>
</reference>
<protein>
    <submittedName>
        <fullName evidence="5">DnaD domain protein</fullName>
    </submittedName>
    <submittedName>
        <fullName evidence="4">DnaD domain-containing protein</fullName>
    </submittedName>
</protein>
<name>A0A2A1K6J6_STAHA</name>
<evidence type="ECO:0000313" key="7">
    <source>
        <dbReference type="Proteomes" id="UP001269271"/>
    </source>
</evidence>
<dbReference type="AlphaFoldDB" id="A0A2A1K6J6"/>
<dbReference type="STRING" id="1283.ShL2_01342"/>
<comment type="similarity">
    <text evidence="1">Belongs to the DnaB/DnaD family.</text>
</comment>
<evidence type="ECO:0000259" key="3">
    <source>
        <dbReference type="Pfam" id="PF21984"/>
    </source>
</evidence>
<gene>
    <name evidence="5" type="ORF">CV019_02580</name>
    <name evidence="4" type="ORF">RO950_08800</name>
</gene>
<reference evidence="4 7" key="2">
    <citation type="submission" date="2023-08" db="EMBL/GenBank/DDBJ databases">
        <title>Genomic surveillance of Staphylococcus haemolyticus neonatal outbreak in southern France.</title>
        <authorList>
            <person name="Magnan C."/>
            <person name="Morsli M."/>
            <person name="Thiery B."/>
            <person name="Salipante F."/>
            <person name="Attar J."/>
            <person name="Massimo D.M."/>
            <person name="Ory J."/>
            <person name="Pantel A."/>
            <person name="Lavigne J.-P."/>
        </authorList>
    </citation>
    <scope>NUCLEOTIDE SEQUENCE [LARGE SCALE GENOMIC DNA]</scope>
    <source>
        <strain evidence="4 7">NSH026</strain>
    </source>
</reference>
<dbReference type="EMBL" id="JAVSOO010000022">
    <property type="protein sequence ID" value="MDT4287116.1"/>
    <property type="molecule type" value="Genomic_DNA"/>
</dbReference>
<dbReference type="Proteomes" id="UP001269271">
    <property type="component" value="Unassembled WGS sequence"/>
</dbReference>
<dbReference type="InterPro" id="IPR034829">
    <property type="entry name" value="DnaD-like_sf"/>
</dbReference>
<accession>A0A2A1K6J6</accession>
<dbReference type="InterPro" id="IPR006343">
    <property type="entry name" value="DnaB/C_C"/>
</dbReference>
<keyword evidence="7" id="KW-1185">Reference proteome</keyword>
<proteinExistence type="inferred from homology"/>
<dbReference type="Pfam" id="PF07261">
    <property type="entry name" value="DnaB_2"/>
    <property type="match status" value="1"/>
</dbReference>
<evidence type="ECO:0000313" key="5">
    <source>
        <dbReference type="EMBL" id="PPJ76755.1"/>
    </source>
</evidence>
<dbReference type="RefSeq" id="WP_011275754.1">
    <property type="nucleotide sequence ID" value="NZ_BKAY01000003.1"/>
</dbReference>
<dbReference type="Pfam" id="PF21984">
    <property type="entry name" value="DnaD_N"/>
    <property type="match status" value="1"/>
</dbReference>
<dbReference type="InterPro" id="IPR036388">
    <property type="entry name" value="WH-like_DNA-bd_sf"/>
</dbReference>
<evidence type="ECO:0000313" key="4">
    <source>
        <dbReference type="EMBL" id="MDT4287116.1"/>
    </source>
</evidence>
<dbReference type="Gene3D" id="1.10.10.630">
    <property type="entry name" value="DnaD domain-like"/>
    <property type="match status" value="1"/>
</dbReference>
<dbReference type="GeneID" id="93780853"/>
<feature type="domain" description="DnaB/C C-terminal" evidence="2">
    <location>
        <begin position="126"/>
        <end position="197"/>
    </location>
</feature>
<dbReference type="PANTHER" id="PTHR37293">
    <property type="entry name" value="PHAGE REPLICATION PROTEIN-RELATED"/>
    <property type="match status" value="1"/>
</dbReference>
<dbReference type="Proteomes" id="UP000238153">
    <property type="component" value="Unassembled WGS sequence"/>
</dbReference>